<dbReference type="InterPro" id="IPR018062">
    <property type="entry name" value="HTH_AraC-typ_CS"/>
</dbReference>
<keyword evidence="4" id="KW-0597">Phosphoprotein</keyword>
<dbReference type="HOGENOM" id="CLU_000445_5_0_0"/>
<sequence length="533" mass="59250">MTSKKLSKYKLLIVEDEPIESKAVRFVLGKAFGNLFEVKEANDIFSFEEIALNWLPDIVLLDIRVPGGNGLSQLKKLREEGFGGEVIVTTAYDVFEYAQEAVELGVSSFLVKPVSDGKLVEAINSVVKTIEDKKQAFAESDKIKDFVSRNKGIFVYAALQDLVKHNRLDKDIEMVFSALKLPPVNPCVVLGVACFSSFDPAGGGLIHFWRELEGVFEDGVVVPWGDFCFLVMVPALQGRESVSFEDMGLKLLGHLSSRGLKSNVICGGYIADLRKMPKVISQLEEVVEESLFKGFGQVVLCDDSAEKKENETDPLALESDGHKSFNYLVDGFLKNDSKLVADSIEAINSFAGEIALKNLGMAKMIALGILGQLLRLFIELKCDFSMMREWANKQILNFLGASNPKELNKAFSQAILSSWTIRNSAADESAIIVQQVLSYIRSHYEDVTLQSAADYANVSPSYLSRLFKKSLNKRFIDVVKEEKIERAKILLSQGLSVRDTALMVGYGNINYFSILFKQLTGESPSEYAKRHSY</sequence>
<reference evidence="7 8" key="2">
    <citation type="journal article" date="2012" name="Stand. Genomic Sci.">
        <title>Genome sequence of the moderately thermophilic, amino-acid-degrading and sulfur-reducing bacterium Thermovirga lienii type strain (Cas60314(T)).</title>
        <authorList>
            <person name="Goker M."/>
            <person name="Saunders E."/>
            <person name="Lapidus A."/>
            <person name="Nolan M."/>
            <person name="Lucas S."/>
            <person name="Hammon N."/>
            <person name="Deshpande S."/>
            <person name="Cheng J.F."/>
            <person name="Han C."/>
            <person name="Tapia R."/>
            <person name="Goodwin L.A."/>
            <person name="Pitluck S."/>
            <person name="Liolios K."/>
            <person name="Mavromatis K."/>
            <person name="Pagani I."/>
            <person name="Ivanova N."/>
            <person name="Mikhailova N."/>
            <person name="Pati A."/>
            <person name="Chen A."/>
            <person name="Palaniappan K."/>
            <person name="Land M."/>
            <person name="Chang Y.J."/>
            <person name="Jeffries C.D."/>
            <person name="Brambilla E.M."/>
            <person name="Rohde M."/>
            <person name="Spring S."/>
            <person name="Detter J.C."/>
            <person name="Woyke T."/>
            <person name="Bristow J."/>
            <person name="Eisen J.A."/>
            <person name="Markowitz V."/>
            <person name="Hugenholtz P."/>
            <person name="Kyrpides N.C."/>
            <person name="Klenk H.P."/>
        </authorList>
    </citation>
    <scope>NUCLEOTIDE SEQUENCE [LARGE SCALE GENOMIC DNA]</scope>
    <source>
        <strain evidence="8">ATCC BAA-1197 / DSM 17291 / Cas60314</strain>
    </source>
</reference>
<dbReference type="CDD" id="cd17536">
    <property type="entry name" value="REC_YesN-like"/>
    <property type="match status" value="1"/>
</dbReference>
<keyword evidence="8" id="KW-1185">Reference proteome</keyword>
<dbReference type="Pfam" id="PF12833">
    <property type="entry name" value="HTH_18"/>
    <property type="match status" value="1"/>
</dbReference>
<feature type="modified residue" description="4-aspartylphosphate" evidence="4">
    <location>
        <position position="62"/>
    </location>
</feature>
<accession>G7V6A6</accession>
<dbReference type="Proteomes" id="UP000005868">
    <property type="component" value="Chromosome"/>
</dbReference>
<feature type="domain" description="Response regulatory" evidence="6">
    <location>
        <begin position="10"/>
        <end position="127"/>
    </location>
</feature>
<dbReference type="InterPro" id="IPR018060">
    <property type="entry name" value="HTH_AraC"/>
</dbReference>
<dbReference type="eggNOG" id="COG4753">
    <property type="taxonomic scope" value="Bacteria"/>
</dbReference>
<reference evidence="8" key="1">
    <citation type="submission" date="2011-10" db="EMBL/GenBank/DDBJ databases">
        <title>The complete genome of chromosome of Thermovirga lienii DSM 17291.</title>
        <authorList>
            <consortium name="US DOE Joint Genome Institute (JGI-PGF)"/>
            <person name="Lucas S."/>
            <person name="Copeland A."/>
            <person name="Lapidus A."/>
            <person name="Glavina del Rio T."/>
            <person name="Dalin E."/>
            <person name="Tice H."/>
            <person name="Bruce D."/>
            <person name="Goodwin L."/>
            <person name="Pitluck S."/>
            <person name="Peters L."/>
            <person name="Mikhailova N."/>
            <person name="Saunders E."/>
            <person name="Kyrpides N."/>
            <person name="Mavromatis K."/>
            <person name="Ivanova N."/>
            <person name="Last F.I."/>
            <person name="Brettin T."/>
            <person name="Detter J.C."/>
            <person name="Han C."/>
            <person name="Larimer F."/>
            <person name="Land M."/>
            <person name="Hauser L."/>
            <person name="Markowitz V."/>
            <person name="Cheng J.-F."/>
            <person name="Hugenholtz P."/>
            <person name="Woyke T."/>
            <person name="Wu D."/>
            <person name="Spring S."/>
            <person name="Schroeder M."/>
            <person name="Brambilla E.-M."/>
            <person name="Klenk H.-P."/>
            <person name="Eisen J.A."/>
        </authorList>
    </citation>
    <scope>NUCLEOTIDE SEQUENCE [LARGE SCALE GENOMIC DNA]</scope>
    <source>
        <strain evidence="8">ATCC BAA-1197 / DSM 17291 / Cas60314</strain>
    </source>
</reference>
<dbReference type="SUPFAM" id="SSF52172">
    <property type="entry name" value="CheY-like"/>
    <property type="match status" value="1"/>
</dbReference>
<dbReference type="AlphaFoldDB" id="G7V6A6"/>
<dbReference type="EMBL" id="CP003096">
    <property type="protein sequence ID" value="AER65935.1"/>
    <property type="molecule type" value="Genomic_DNA"/>
</dbReference>
<dbReference type="SMART" id="SM00448">
    <property type="entry name" value="REC"/>
    <property type="match status" value="1"/>
</dbReference>
<dbReference type="PROSITE" id="PS50110">
    <property type="entry name" value="RESPONSE_REGULATORY"/>
    <property type="match status" value="1"/>
</dbReference>
<evidence type="ECO:0000256" key="4">
    <source>
        <dbReference type="PROSITE-ProRule" id="PRU00169"/>
    </source>
</evidence>
<keyword evidence="3" id="KW-0804">Transcription</keyword>
<protein>
    <submittedName>
        <fullName evidence="7">Two component transcriptional regulator, AraC family</fullName>
    </submittedName>
</protein>
<dbReference type="STRING" id="580340.Tlie_0191"/>
<dbReference type="PANTHER" id="PTHR43280">
    <property type="entry name" value="ARAC-FAMILY TRANSCRIPTIONAL REGULATOR"/>
    <property type="match status" value="1"/>
</dbReference>
<dbReference type="InterPro" id="IPR009057">
    <property type="entry name" value="Homeodomain-like_sf"/>
</dbReference>
<dbReference type="PANTHER" id="PTHR43280:SF28">
    <property type="entry name" value="HTH-TYPE TRANSCRIPTIONAL ACTIVATOR RHAS"/>
    <property type="match status" value="1"/>
</dbReference>
<dbReference type="Pfam" id="PF00072">
    <property type="entry name" value="Response_reg"/>
    <property type="match status" value="1"/>
</dbReference>
<organism evidence="7 8">
    <name type="scientific">Thermovirga lienii (strain ATCC BAA-1197 / DSM 17291 / Cas60314)</name>
    <dbReference type="NCBI Taxonomy" id="580340"/>
    <lineage>
        <taxon>Bacteria</taxon>
        <taxon>Thermotogati</taxon>
        <taxon>Synergistota</taxon>
        <taxon>Synergistia</taxon>
        <taxon>Synergistales</taxon>
        <taxon>Thermovirgaceae</taxon>
        <taxon>Thermovirga</taxon>
    </lineage>
</organism>
<feature type="domain" description="HTH araC/xylS-type" evidence="5">
    <location>
        <begin position="434"/>
        <end position="530"/>
    </location>
</feature>
<dbReference type="GO" id="GO:0003700">
    <property type="term" value="F:DNA-binding transcription factor activity"/>
    <property type="evidence" value="ECO:0007669"/>
    <property type="project" value="InterPro"/>
</dbReference>
<dbReference type="InterPro" id="IPR001789">
    <property type="entry name" value="Sig_transdc_resp-reg_receiver"/>
</dbReference>
<evidence type="ECO:0000313" key="7">
    <source>
        <dbReference type="EMBL" id="AER65935.1"/>
    </source>
</evidence>
<evidence type="ECO:0000256" key="1">
    <source>
        <dbReference type="ARBA" id="ARBA00023015"/>
    </source>
</evidence>
<dbReference type="PROSITE" id="PS01124">
    <property type="entry name" value="HTH_ARAC_FAMILY_2"/>
    <property type="match status" value="1"/>
</dbReference>
<evidence type="ECO:0000313" key="8">
    <source>
        <dbReference type="Proteomes" id="UP000005868"/>
    </source>
</evidence>
<keyword evidence="2" id="KW-0238">DNA-binding</keyword>
<gene>
    <name evidence="7" type="ordered locus">Tlie_0191</name>
</gene>
<evidence type="ECO:0000259" key="6">
    <source>
        <dbReference type="PROSITE" id="PS50110"/>
    </source>
</evidence>
<dbReference type="SMART" id="SM00342">
    <property type="entry name" value="HTH_ARAC"/>
    <property type="match status" value="1"/>
</dbReference>
<evidence type="ECO:0000256" key="2">
    <source>
        <dbReference type="ARBA" id="ARBA00023125"/>
    </source>
</evidence>
<dbReference type="KEGG" id="tli:Tlie_0191"/>
<dbReference type="OrthoDB" id="1699at2"/>
<dbReference type="InterPro" id="IPR011006">
    <property type="entry name" value="CheY-like_superfamily"/>
</dbReference>
<evidence type="ECO:0000259" key="5">
    <source>
        <dbReference type="PROSITE" id="PS01124"/>
    </source>
</evidence>
<dbReference type="GO" id="GO:0000160">
    <property type="term" value="P:phosphorelay signal transduction system"/>
    <property type="evidence" value="ECO:0007669"/>
    <property type="project" value="InterPro"/>
</dbReference>
<name>G7V6A6_THELD</name>
<dbReference type="SUPFAM" id="SSF46689">
    <property type="entry name" value="Homeodomain-like"/>
    <property type="match status" value="1"/>
</dbReference>
<dbReference type="eggNOG" id="COG2207">
    <property type="taxonomic scope" value="Bacteria"/>
</dbReference>
<proteinExistence type="predicted"/>
<evidence type="ECO:0000256" key="3">
    <source>
        <dbReference type="ARBA" id="ARBA00023163"/>
    </source>
</evidence>
<dbReference type="Gene3D" id="3.40.50.2300">
    <property type="match status" value="1"/>
</dbReference>
<dbReference type="PROSITE" id="PS00041">
    <property type="entry name" value="HTH_ARAC_FAMILY_1"/>
    <property type="match status" value="1"/>
</dbReference>
<keyword evidence="1" id="KW-0805">Transcription regulation</keyword>
<dbReference type="GO" id="GO:0043565">
    <property type="term" value="F:sequence-specific DNA binding"/>
    <property type="evidence" value="ECO:0007669"/>
    <property type="project" value="InterPro"/>
</dbReference>
<dbReference type="Gene3D" id="1.10.10.60">
    <property type="entry name" value="Homeodomain-like"/>
    <property type="match status" value="2"/>
</dbReference>